<evidence type="ECO:0000313" key="1">
    <source>
        <dbReference type="EMBL" id="MBC8537459.1"/>
    </source>
</evidence>
<dbReference type="AlphaFoldDB" id="A0A926DGP3"/>
<dbReference type="RefSeq" id="WP_249279370.1">
    <property type="nucleotide sequence ID" value="NZ_JACRSS010000001.1"/>
</dbReference>
<keyword evidence="2" id="KW-1185">Reference proteome</keyword>
<dbReference type="Proteomes" id="UP000617951">
    <property type="component" value="Unassembled WGS sequence"/>
</dbReference>
<accession>A0A926DGP3</accession>
<organism evidence="1 2">
    <name type="scientific">Guopingia tenuis</name>
    <dbReference type="NCBI Taxonomy" id="2763656"/>
    <lineage>
        <taxon>Bacteria</taxon>
        <taxon>Bacillati</taxon>
        <taxon>Bacillota</taxon>
        <taxon>Clostridia</taxon>
        <taxon>Christensenellales</taxon>
        <taxon>Christensenellaceae</taxon>
        <taxon>Guopingia</taxon>
    </lineage>
</organism>
<dbReference type="Gene3D" id="1.20.1500.10">
    <property type="entry name" value="YheA/YmcA-like"/>
    <property type="match status" value="1"/>
</dbReference>
<dbReference type="SUPFAM" id="SSF158622">
    <property type="entry name" value="YheA/YmcA-like"/>
    <property type="match status" value="1"/>
</dbReference>
<protein>
    <submittedName>
        <fullName evidence="1">YlbF family regulator</fullName>
    </submittedName>
</protein>
<dbReference type="Pfam" id="PF06133">
    <property type="entry name" value="Com_YlbF"/>
    <property type="match status" value="1"/>
</dbReference>
<name>A0A926DGP3_9FIRM</name>
<dbReference type="EMBL" id="JACRSS010000001">
    <property type="protein sequence ID" value="MBC8537459.1"/>
    <property type="molecule type" value="Genomic_DNA"/>
</dbReference>
<evidence type="ECO:0000313" key="2">
    <source>
        <dbReference type="Proteomes" id="UP000617951"/>
    </source>
</evidence>
<proteinExistence type="predicted"/>
<gene>
    <name evidence="1" type="ORF">H8693_00740</name>
</gene>
<dbReference type="InterPro" id="IPR023378">
    <property type="entry name" value="YheA/YmcA-like_dom_sf"/>
</dbReference>
<reference evidence="1" key="1">
    <citation type="submission" date="2020-08" db="EMBL/GenBank/DDBJ databases">
        <title>Genome public.</title>
        <authorList>
            <person name="Liu C."/>
            <person name="Sun Q."/>
        </authorList>
    </citation>
    <scope>NUCLEOTIDE SEQUENCE</scope>
    <source>
        <strain evidence="1">NSJ-63</strain>
    </source>
</reference>
<comment type="caution">
    <text evidence="1">The sequence shown here is derived from an EMBL/GenBank/DDBJ whole genome shotgun (WGS) entry which is preliminary data.</text>
</comment>
<sequence length="115" mass="13051">MYVYDRANALAQDIKESSEFKEYKALKDEVMADATNKDLIRQYKTLQFEAQAALMTGGKPSDDTMDKLKKLGEVLALNQKVTEFFAAEYKFQTIISDVYKIIGDACELDTGIFDK</sequence>
<dbReference type="InterPro" id="IPR010368">
    <property type="entry name" value="Com_YlbF"/>
</dbReference>